<feature type="domain" description="Terminase large subunit ribonuclease H-like" evidence="1">
    <location>
        <begin position="342"/>
        <end position="419"/>
    </location>
</feature>
<protein>
    <recommendedName>
        <fullName evidence="1">Terminase large subunit ribonuclease H-like domain-containing protein</fullName>
    </recommendedName>
</protein>
<gene>
    <name evidence="2" type="ORF">D6Z83_12055</name>
    <name evidence="3" type="ORF">EBE87_13890</name>
</gene>
<evidence type="ECO:0000313" key="4">
    <source>
        <dbReference type="Proteomes" id="UP000274097"/>
    </source>
</evidence>
<dbReference type="SUPFAM" id="SSF52540">
    <property type="entry name" value="P-loop containing nucleoside triphosphate hydrolases"/>
    <property type="match status" value="1"/>
</dbReference>
<dbReference type="InterPro" id="IPR047987">
    <property type="entry name" value="Gp19-like_virus"/>
</dbReference>
<dbReference type="Gene3D" id="3.40.50.300">
    <property type="entry name" value="P-loop containing nucleotide triphosphate hydrolases"/>
    <property type="match status" value="1"/>
</dbReference>
<sequence>MEEPPADLLEFVWVWNTQLGQGTPAVHRRILRWLDARRGAGDGRLLLMAFRGCGKSTLVGLYCAWLLARWPETRILVLAADHQLATKMVAAVRRIVERHPLCVHLVPQHAEAWAADRFIVNRQGALRDPSVLAAGLGGNITGARADVIICDDVEVAGNCDSPGKRQELRERLAETEFILTPGGTILYVGTPHCAESLYLHPDEGEAFLGSYRRLLIPLLGSGGRSAWPERFSAEAIARMREQVGPVHFGRQMLLRAVAGGAARLDPKLIIRYAEDTDYREANGRPVLSLLGRRMVSGGGYWDPAYGRPGSGDGSVLAAIYSDAEGNHYLHRLAFLTHDPDAPDDPATQQCRQVARIARELLLPVLRVETNGIGRFLPALLKREMARAGAACAVVEQHSRHAKQDRILSALDPVLAARKLHAHERVFRTPFPTEMAEWKPDTPGMRDDALDALSGCLLAEPVRLPGAPPAPRGPGWRGAVTP</sequence>
<dbReference type="Proteomes" id="UP000278036">
    <property type="component" value="Unassembled WGS sequence"/>
</dbReference>
<proteinExistence type="predicted"/>
<dbReference type="NCBIfam" id="NF033889">
    <property type="entry name" value="termin_lrg_T7"/>
    <property type="match status" value="1"/>
</dbReference>
<reference evidence="2 5" key="1">
    <citation type="submission" date="2018-09" db="EMBL/GenBank/DDBJ databases">
        <title>Roseomonas sp. nov., isolated from feces of Tibetan antelopes in the Qinghai-Tibet plateau, China.</title>
        <authorList>
            <person name="Tian Z."/>
        </authorList>
    </citation>
    <scope>NUCLEOTIDE SEQUENCE [LARGE SCALE GENOMIC DNA]</scope>
    <source>
        <strain evidence="3 4">Z23</strain>
        <strain evidence="2 5">Z24</strain>
    </source>
</reference>
<dbReference type="EMBL" id="RAQU01000063">
    <property type="protein sequence ID" value="RKK03930.1"/>
    <property type="molecule type" value="Genomic_DNA"/>
</dbReference>
<dbReference type="AlphaFoldDB" id="A0A3A9JCP1"/>
<evidence type="ECO:0000259" key="1">
    <source>
        <dbReference type="Pfam" id="PF22530"/>
    </source>
</evidence>
<evidence type="ECO:0000313" key="2">
    <source>
        <dbReference type="EMBL" id="RKK03930.1"/>
    </source>
</evidence>
<keyword evidence="4" id="KW-1185">Reference proteome</keyword>
<dbReference type="InParanoid" id="A0A3A9JCP1"/>
<dbReference type="InterPro" id="IPR054762">
    <property type="entry name" value="Gp19_RNaseH-like"/>
</dbReference>
<dbReference type="RefSeq" id="WP_120638569.1">
    <property type="nucleotide sequence ID" value="NZ_RAQU01000063.1"/>
</dbReference>
<evidence type="ECO:0000313" key="5">
    <source>
        <dbReference type="Proteomes" id="UP000278036"/>
    </source>
</evidence>
<comment type="caution">
    <text evidence="2">The sequence shown here is derived from an EMBL/GenBank/DDBJ whole genome shotgun (WGS) entry which is preliminary data.</text>
</comment>
<accession>A0A3A9JCP1</accession>
<name>A0A3A9JCP1_9PROT</name>
<dbReference type="OrthoDB" id="1634373at2"/>
<dbReference type="InterPro" id="IPR027417">
    <property type="entry name" value="P-loop_NTPase"/>
</dbReference>
<evidence type="ECO:0000313" key="3">
    <source>
        <dbReference type="EMBL" id="RMI20977.1"/>
    </source>
</evidence>
<dbReference type="EMBL" id="RFLX01000009">
    <property type="protein sequence ID" value="RMI20977.1"/>
    <property type="molecule type" value="Genomic_DNA"/>
</dbReference>
<dbReference type="Proteomes" id="UP000274097">
    <property type="component" value="Unassembled WGS sequence"/>
</dbReference>
<dbReference type="Pfam" id="PF22530">
    <property type="entry name" value="Terminase-T7_RNaseH-like"/>
    <property type="match status" value="1"/>
</dbReference>
<organism evidence="2 5">
    <name type="scientific">Teichococcus wenyumeiae</name>
    <dbReference type="NCBI Taxonomy" id="2478470"/>
    <lineage>
        <taxon>Bacteria</taxon>
        <taxon>Pseudomonadati</taxon>
        <taxon>Pseudomonadota</taxon>
        <taxon>Alphaproteobacteria</taxon>
        <taxon>Acetobacterales</taxon>
        <taxon>Roseomonadaceae</taxon>
        <taxon>Roseomonas</taxon>
    </lineage>
</organism>